<accession>A0A177IAA7</accession>
<gene>
    <name evidence="7" type="ORF">AYJ05_10170</name>
</gene>
<keyword evidence="1" id="KW-0678">Repressor</keyword>
<dbReference type="SUPFAM" id="SSF46689">
    <property type="entry name" value="Homeodomain-like"/>
    <property type="match status" value="1"/>
</dbReference>
<dbReference type="RefSeq" id="WP_066840632.1">
    <property type="nucleotide sequence ID" value="NZ_LSTQ01000025.1"/>
</dbReference>
<dbReference type="Proteomes" id="UP000076947">
    <property type="component" value="Unassembled WGS sequence"/>
</dbReference>
<dbReference type="InterPro" id="IPR009057">
    <property type="entry name" value="Homeodomain-like_sf"/>
</dbReference>
<evidence type="ECO:0000256" key="4">
    <source>
        <dbReference type="ARBA" id="ARBA00023163"/>
    </source>
</evidence>
<dbReference type="AlphaFoldDB" id="A0A177IAA7"/>
<dbReference type="Gene3D" id="1.10.357.10">
    <property type="entry name" value="Tetracycline Repressor, domain 2"/>
    <property type="match status" value="1"/>
</dbReference>
<proteinExistence type="predicted"/>
<evidence type="ECO:0000259" key="5">
    <source>
        <dbReference type="Pfam" id="PF00440"/>
    </source>
</evidence>
<comment type="caution">
    <text evidence="7">The sequence shown here is derived from an EMBL/GenBank/DDBJ whole genome shotgun (WGS) entry which is preliminary data.</text>
</comment>
<reference evidence="8" key="1">
    <citation type="submission" date="2016-02" db="EMBL/GenBank/DDBJ databases">
        <authorList>
            <person name="Kaur G."/>
            <person name="Nair G.R."/>
            <person name="Mayilraj S."/>
        </authorList>
    </citation>
    <scope>NUCLEOTIDE SEQUENCE [LARGE SCALE GENOMIC DNA]</scope>
    <source>
        <strain evidence="8">GA-15</strain>
    </source>
</reference>
<evidence type="ECO:0000256" key="3">
    <source>
        <dbReference type="ARBA" id="ARBA00023125"/>
    </source>
</evidence>
<dbReference type="SUPFAM" id="SSF48498">
    <property type="entry name" value="Tetracyclin repressor-like, C-terminal domain"/>
    <property type="match status" value="1"/>
</dbReference>
<dbReference type="STRING" id="1705.CA21670_06730"/>
<keyword evidence="3" id="KW-0238">DNA-binding</keyword>
<dbReference type="OrthoDB" id="4408384at2"/>
<dbReference type="Pfam" id="PF13977">
    <property type="entry name" value="TetR_C_6"/>
    <property type="match status" value="1"/>
</dbReference>
<keyword evidence="4" id="KW-0804">Transcription</keyword>
<dbReference type="InterPro" id="IPR036271">
    <property type="entry name" value="Tet_transcr_reg_TetR-rel_C_sf"/>
</dbReference>
<evidence type="ECO:0000259" key="6">
    <source>
        <dbReference type="Pfam" id="PF13977"/>
    </source>
</evidence>
<sequence length="217" mass="23914">MDTTKATNLRLSQAVWETVANDGIEATTVRRVADRAECTTGLLMHHFKTRTAMLTHAREVLYMRTGARADKAEKLALNPRDTLYEVLAGSLTLDTERQQEARVWMGFAAAALPDSEIRQLHVSGNRNWLQRITRLVTEFKPSASEAEAQACAVKLIALTEGLATLSSLDPEMYSADTQRLLLNQEIDSLADAQTPQLAQATISKQLPLPIPQSSPNS</sequence>
<evidence type="ECO:0000313" key="7">
    <source>
        <dbReference type="EMBL" id="OAH25760.1"/>
    </source>
</evidence>
<dbReference type="InterPro" id="IPR039538">
    <property type="entry name" value="BetI_C"/>
</dbReference>
<feature type="domain" description="BetI-type transcriptional repressor C-terminal" evidence="6">
    <location>
        <begin position="79"/>
        <end position="190"/>
    </location>
</feature>
<feature type="domain" description="HTH tetR-type" evidence="5">
    <location>
        <begin position="20"/>
        <end position="55"/>
    </location>
</feature>
<dbReference type="EMBL" id="LSTQ01000025">
    <property type="protein sequence ID" value="OAH25760.1"/>
    <property type="molecule type" value="Genomic_DNA"/>
</dbReference>
<name>A0A177IAA7_9CORY</name>
<evidence type="ECO:0000256" key="2">
    <source>
        <dbReference type="ARBA" id="ARBA00023015"/>
    </source>
</evidence>
<evidence type="ECO:0000256" key="1">
    <source>
        <dbReference type="ARBA" id="ARBA00022491"/>
    </source>
</evidence>
<organism evidence="7 8">
    <name type="scientific">Corynebacterium stationis</name>
    <dbReference type="NCBI Taxonomy" id="1705"/>
    <lineage>
        <taxon>Bacteria</taxon>
        <taxon>Bacillati</taxon>
        <taxon>Actinomycetota</taxon>
        <taxon>Actinomycetes</taxon>
        <taxon>Mycobacteriales</taxon>
        <taxon>Corynebacteriaceae</taxon>
        <taxon>Corynebacterium</taxon>
    </lineage>
</organism>
<dbReference type="GO" id="GO:0003677">
    <property type="term" value="F:DNA binding"/>
    <property type="evidence" value="ECO:0007669"/>
    <property type="project" value="UniProtKB-KW"/>
</dbReference>
<dbReference type="Pfam" id="PF00440">
    <property type="entry name" value="TetR_N"/>
    <property type="match status" value="1"/>
</dbReference>
<keyword evidence="2" id="KW-0805">Transcription regulation</keyword>
<protein>
    <recommendedName>
        <fullName evidence="9">TetR family transcriptional regulator</fullName>
    </recommendedName>
</protein>
<dbReference type="InterPro" id="IPR001647">
    <property type="entry name" value="HTH_TetR"/>
</dbReference>
<evidence type="ECO:0000313" key="8">
    <source>
        <dbReference type="Proteomes" id="UP000076947"/>
    </source>
</evidence>
<evidence type="ECO:0008006" key="9">
    <source>
        <dbReference type="Google" id="ProtNLM"/>
    </source>
</evidence>
<keyword evidence="8" id="KW-1185">Reference proteome</keyword>